<dbReference type="InterPro" id="IPR011006">
    <property type="entry name" value="CheY-like_superfamily"/>
</dbReference>
<dbReference type="CDD" id="cd00156">
    <property type="entry name" value="REC"/>
    <property type="match status" value="1"/>
</dbReference>
<dbReference type="Gene3D" id="3.40.50.2300">
    <property type="match status" value="1"/>
</dbReference>
<dbReference type="AlphaFoldDB" id="T0JH20"/>
<dbReference type="SMART" id="SM00052">
    <property type="entry name" value="EAL"/>
    <property type="match status" value="1"/>
</dbReference>
<evidence type="ECO:0000259" key="4">
    <source>
        <dbReference type="PROSITE" id="PS50887"/>
    </source>
</evidence>
<dbReference type="EMBL" id="AUPZ01000002">
    <property type="protein sequence ID" value="EQB40375.1"/>
    <property type="molecule type" value="Genomic_DNA"/>
</dbReference>
<dbReference type="Proteomes" id="UP000015520">
    <property type="component" value="Unassembled WGS sequence"/>
</dbReference>
<dbReference type="CDD" id="cd01948">
    <property type="entry name" value="EAL"/>
    <property type="match status" value="1"/>
</dbReference>
<dbReference type="GO" id="GO:0000160">
    <property type="term" value="P:phosphorelay signal transduction system"/>
    <property type="evidence" value="ECO:0007669"/>
    <property type="project" value="InterPro"/>
</dbReference>
<dbReference type="Gene3D" id="3.30.70.270">
    <property type="match status" value="1"/>
</dbReference>
<dbReference type="PROSITE" id="PS50110">
    <property type="entry name" value="RESPONSE_REGULATORY"/>
    <property type="match status" value="1"/>
</dbReference>
<gene>
    <name evidence="5" type="ORF">M947_00840</name>
</gene>
<proteinExistence type="predicted"/>
<dbReference type="OrthoDB" id="9790732at2"/>
<protein>
    <recommendedName>
        <fullName evidence="7">Diguanylate cyclase</fullName>
    </recommendedName>
</protein>
<dbReference type="Pfam" id="PF00563">
    <property type="entry name" value="EAL"/>
    <property type="match status" value="1"/>
</dbReference>
<sequence length="566" mass="65764">MDVNCLKKLRNMCQNISVLYVEDEEGILIQTSRVLRKIFDDLDLASDGEEALRLYKNKYYDLIITDLNMPNIDGQALSSKIKEHNTNQNIIIISAHKDVDQILKLVQNGISGYVLKPIDVDMMFEQIFQSVEKINRDKMIKHHNKVIKKIEEQSLLHENKHILDPLTNLYNYSYLVDMLSYTTQKYAMLININGFRLINEGYSYVHGNDFLLQFANVLKTEAKKYDFTTFRISSDNFVLIKSDMNYNCKKLRDDAIKISTLLEKKDFKISDEKDLSVHVRVAMIKGHSNLLEELYKTMSYAKRNSLKYAMYQDICDESQSAKEIIRVKRILQSSLKNNLVIPFFQPIVDSDGNVKHEVLMRIQEDILKDEYLTPISFLQIAKDHNYYNQMSEVTIFKALEFATSTAGVFSLNFTYSDMKNSEFLNSLESYIVKNSLAHRLIFEIVESDIIDDIAVADSFLKRFKALGVRVAIDDFGSGYSNFAYIFNINPDFIKLDGSLVQNMLEDEKIHFFIETIIKFAHKFDIKVIAEFVSSKELYEKLLELNVDFMQGYYIGHPSKNIQESLR</sequence>
<keyword evidence="1" id="KW-0597">Phosphoprotein</keyword>
<accession>T0JH20</accession>
<evidence type="ECO:0000313" key="5">
    <source>
        <dbReference type="EMBL" id="EQB40375.1"/>
    </source>
</evidence>
<dbReference type="GO" id="GO:0071111">
    <property type="term" value="F:cyclic-guanylate-specific phosphodiesterase activity"/>
    <property type="evidence" value="ECO:0007669"/>
    <property type="project" value="InterPro"/>
</dbReference>
<dbReference type="SMART" id="SM00267">
    <property type="entry name" value="GGDEF"/>
    <property type="match status" value="1"/>
</dbReference>
<comment type="caution">
    <text evidence="5">The sequence shown here is derived from an EMBL/GenBank/DDBJ whole genome shotgun (WGS) entry which is preliminary data.</text>
</comment>
<dbReference type="InterPro" id="IPR035919">
    <property type="entry name" value="EAL_sf"/>
</dbReference>
<feature type="domain" description="GGDEF" evidence="4">
    <location>
        <begin position="183"/>
        <end position="313"/>
    </location>
</feature>
<dbReference type="InterPro" id="IPR001633">
    <property type="entry name" value="EAL_dom"/>
</dbReference>
<dbReference type="PANTHER" id="PTHR33121:SF79">
    <property type="entry name" value="CYCLIC DI-GMP PHOSPHODIESTERASE PDED-RELATED"/>
    <property type="match status" value="1"/>
</dbReference>
<reference evidence="5 6" key="1">
    <citation type="submission" date="2013-07" db="EMBL/GenBank/DDBJ databases">
        <title>Sulfurimonas hongkongensis AST-10 Genome Sequencing.</title>
        <authorList>
            <person name="Cai L."/>
            <person name="Zhang T."/>
        </authorList>
    </citation>
    <scope>NUCLEOTIDE SEQUENCE [LARGE SCALE GENOMIC DNA]</scope>
    <source>
        <strain evidence="5 6">AST-10</strain>
    </source>
</reference>
<feature type="domain" description="Response regulatory" evidence="2">
    <location>
        <begin position="17"/>
        <end position="131"/>
    </location>
</feature>
<dbReference type="PROSITE" id="PS50883">
    <property type="entry name" value="EAL"/>
    <property type="match status" value="1"/>
</dbReference>
<evidence type="ECO:0000259" key="3">
    <source>
        <dbReference type="PROSITE" id="PS50883"/>
    </source>
</evidence>
<organism evidence="5 6">
    <name type="scientific">Sulfurimonas hongkongensis</name>
    <dbReference type="NCBI Taxonomy" id="1172190"/>
    <lineage>
        <taxon>Bacteria</taxon>
        <taxon>Pseudomonadati</taxon>
        <taxon>Campylobacterota</taxon>
        <taxon>Epsilonproteobacteria</taxon>
        <taxon>Campylobacterales</taxon>
        <taxon>Sulfurimonadaceae</taxon>
        <taxon>Sulfurimonas</taxon>
    </lineage>
</organism>
<dbReference type="Pfam" id="PF00990">
    <property type="entry name" value="GGDEF"/>
    <property type="match status" value="1"/>
</dbReference>
<feature type="domain" description="EAL" evidence="3">
    <location>
        <begin position="324"/>
        <end position="566"/>
    </location>
</feature>
<evidence type="ECO:0000256" key="1">
    <source>
        <dbReference type="PROSITE-ProRule" id="PRU00169"/>
    </source>
</evidence>
<evidence type="ECO:0000313" key="6">
    <source>
        <dbReference type="Proteomes" id="UP000015520"/>
    </source>
</evidence>
<dbReference type="RefSeq" id="WP_021286453.1">
    <property type="nucleotide sequence ID" value="NZ_AUPZ01000002.1"/>
</dbReference>
<dbReference type="SUPFAM" id="SSF52172">
    <property type="entry name" value="CheY-like"/>
    <property type="match status" value="1"/>
</dbReference>
<dbReference type="PROSITE" id="PS50887">
    <property type="entry name" value="GGDEF"/>
    <property type="match status" value="1"/>
</dbReference>
<dbReference type="SUPFAM" id="SSF55073">
    <property type="entry name" value="Nucleotide cyclase"/>
    <property type="match status" value="1"/>
</dbReference>
<dbReference type="PATRIC" id="fig|1172190.3.peg.163"/>
<name>T0JH20_9BACT</name>
<evidence type="ECO:0000259" key="2">
    <source>
        <dbReference type="PROSITE" id="PS50110"/>
    </source>
</evidence>
<dbReference type="eggNOG" id="COG5001">
    <property type="taxonomic scope" value="Bacteria"/>
</dbReference>
<keyword evidence="6" id="KW-1185">Reference proteome</keyword>
<dbReference type="InterPro" id="IPR001789">
    <property type="entry name" value="Sig_transdc_resp-reg_receiver"/>
</dbReference>
<dbReference type="InterPro" id="IPR050706">
    <property type="entry name" value="Cyclic-di-GMP_PDE-like"/>
</dbReference>
<dbReference type="InterPro" id="IPR029787">
    <property type="entry name" value="Nucleotide_cyclase"/>
</dbReference>
<dbReference type="SMART" id="SM00448">
    <property type="entry name" value="REC"/>
    <property type="match status" value="1"/>
</dbReference>
<feature type="modified residue" description="4-aspartylphosphate" evidence="1">
    <location>
        <position position="66"/>
    </location>
</feature>
<dbReference type="SUPFAM" id="SSF141868">
    <property type="entry name" value="EAL domain-like"/>
    <property type="match status" value="1"/>
</dbReference>
<dbReference type="eggNOG" id="COG3437">
    <property type="taxonomic scope" value="Bacteria"/>
</dbReference>
<evidence type="ECO:0008006" key="7">
    <source>
        <dbReference type="Google" id="ProtNLM"/>
    </source>
</evidence>
<dbReference type="InterPro" id="IPR043128">
    <property type="entry name" value="Rev_trsase/Diguanyl_cyclase"/>
</dbReference>
<dbReference type="PANTHER" id="PTHR33121">
    <property type="entry name" value="CYCLIC DI-GMP PHOSPHODIESTERASE PDEF"/>
    <property type="match status" value="1"/>
</dbReference>
<dbReference type="STRING" id="1172190.M947_00840"/>
<dbReference type="Gene3D" id="3.20.20.450">
    <property type="entry name" value="EAL domain"/>
    <property type="match status" value="1"/>
</dbReference>
<dbReference type="Pfam" id="PF00072">
    <property type="entry name" value="Response_reg"/>
    <property type="match status" value="1"/>
</dbReference>
<dbReference type="InterPro" id="IPR000160">
    <property type="entry name" value="GGDEF_dom"/>
</dbReference>